<accession>A0A9W9D980</accession>
<dbReference type="EMBL" id="JAPEVA010000027">
    <property type="protein sequence ID" value="KAJ4406400.1"/>
    <property type="molecule type" value="Genomic_DNA"/>
</dbReference>
<name>A0A9W9D980_9PLEO</name>
<feature type="compositionally biased region" description="Basic and acidic residues" evidence="1">
    <location>
        <begin position="9"/>
        <end position="20"/>
    </location>
</feature>
<organism evidence="2 3">
    <name type="scientific">Didymella pomorum</name>
    <dbReference type="NCBI Taxonomy" id="749634"/>
    <lineage>
        <taxon>Eukaryota</taxon>
        <taxon>Fungi</taxon>
        <taxon>Dikarya</taxon>
        <taxon>Ascomycota</taxon>
        <taxon>Pezizomycotina</taxon>
        <taxon>Dothideomycetes</taxon>
        <taxon>Pleosporomycetidae</taxon>
        <taxon>Pleosporales</taxon>
        <taxon>Pleosporineae</taxon>
        <taxon>Didymellaceae</taxon>
        <taxon>Didymella</taxon>
    </lineage>
</organism>
<protein>
    <submittedName>
        <fullName evidence="2">Uncharacterized protein</fullName>
    </submittedName>
</protein>
<evidence type="ECO:0000256" key="1">
    <source>
        <dbReference type="SAM" id="MobiDB-lite"/>
    </source>
</evidence>
<feature type="region of interest" description="Disordered" evidence="1">
    <location>
        <begin position="1"/>
        <end position="30"/>
    </location>
</feature>
<gene>
    <name evidence="2" type="ORF">N0V91_004609</name>
</gene>
<reference evidence="2" key="1">
    <citation type="submission" date="2022-10" db="EMBL/GenBank/DDBJ databases">
        <title>Tapping the CABI collections for fungal endophytes: first genome assemblies for Collariella, Neodidymelliopsis, Ascochyta clinopodiicola, Didymella pomorum, Didymosphaeria variabile, Neocosmospora piperis and Neocucurbitaria cava.</title>
        <authorList>
            <person name="Hill R."/>
        </authorList>
    </citation>
    <scope>NUCLEOTIDE SEQUENCE</scope>
    <source>
        <strain evidence="2">IMI 355091</strain>
    </source>
</reference>
<dbReference type="AlphaFoldDB" id="A0A9W9D980"/>
<proteinExistence type="predicted"/>
<evidence type="ECO:0000313" key="3">
    <source>
        <dbReference type="Proteomes" id="UP001140510"/>
    </source>
</evidence>
<comment type="caution">
    <text evidence="2">The sequence shown here is derived from an EMBL/GenBank/DDBJ whole genome shotgun (WGS) entry which is preliminary data.</text>
</comment>
<evidence type="ECO:0000313" key="2">
    <source>
        <dbReference type="EMBL" id="KAJ4406400.1"/>
    </source>
</evidence>
<dbReference type="OrthoDB" id="3781812at2759"/>
<dbReference type="Proteomes" id="UP001140510">
    <property type="component" value="Unassembled WGS sequence"/>
</dbReference>
<sequence>MAASAIDRSVLKTESLKEIPSRPMTPNFSETVIHHTPQASKKPIAKAFNFFNNKPEGDKTSRVPKRILDALSLAGLRKSPKEKKHKQKSFPAPRKLAVQIVDGKSGAIIRTDVPVYRLIDISSNAKQLLETTPRLARYKIHGKYKPASVRGVVEAITWLQPIPISSTLLMVNLFTYEASLRLWISNKRIELKPLLTAIYKQISSQPVDDDIMAFVVEHLGIEDPVFKHTAHVLCYERYTTRFTKPVSEKKAFEKKVAKAHPMQKFMVQIDKNQKAERQARKMWRKAGSSSDGEKVAANVEIMLSKIALEKETDHEQKVTLLGLFKADKTVPLGPIELKEVEQKDKTEEFV</sequence>
<keyword evidence="3" id="KW-1185">Reference proteome</keyword>